<feature type="compositionally biased region" description="Polar residues" evidence="3">
    <location>
        <begin position="129"/>
        <end position="147"/>
    </location>
</feature>
<evidence type="ECO:0000256" key="4">
    <source>
        <dbReference type="SAM" id="Phobius"/>
    </source>
</evidence>
<feature type="region of interest" description="Disordered" evidence="3">
    <location>
        <begin position="171"/>
        <end position="231"/>
    </location>
</feature>
<keyword evidence="4" id="KW-0472">Membrane</keyword>
<keyword evidence="4" id="KW-0812">Transmembrane</keyword>
<keyword evidence="6" id="KW-1185">Reference proteome</keyword>
<keyword evidence="4" id="KW-1133">Transmembrane helix</keyword>
<comment type="caution">
    <text evidence="5">The sequence shown here is derived from an EMBL/GenBank/DDBJ whole genome shotgun (WGS) entry which is preliminary data.</text>
</comment>
<gene>
    <name evidence="5" type="ORF">Syun_016726</name>
</gene>
<feature type="transmembrane region" description="Helical" evidence="4">
    <location>
        <begin position="415"/>
        <end position="435"/>
    </location>
</feature>
<dbReference type="AlphaFoldDB" id="A0AAP0P2Q1"/>
<dbReference type="GO" id="GO:0005524">
    <property type="term" value="F:ATP binding"/>
    <property type="evidence" value="ECO:0007669"/>
    <property type="project" value="UniProtKB-KW"/>
</dbReference>
<dbReference type="GO" id="GO:0140662">
    <property type="term" value="F:ATP-dependent protein folding chaperone"/>
    <property type="evidence" value="ECO:0007669"/>
    <property type="project" value="InterPro"/>
</dbReference>
<accession>A0AAP0P2Q1</accession>
<name>A0AAP0P2Q1_9MAGN</name>
<reference evidence="5 6" key="1">
    <citation type="submission" date="2024-01" db="EMBL/GenBank/DDBJ databases">
        <title>Genome assemblies of Stephania.</title>
        <authorList>
            <person name="Yang L."/>
        </authorList>
    </citation>
    <scope>NUCLEOTIDE SEQUENCE [LARGE SCALE GENOMIC DNA]</scope>
    <source>
        <strain evidence="5">YNDBR</strain>
        <tissue evidence="5">Leaf</tissue>
    </source>
</reference>
<dbReference type="Pfam" id="PF00012">
    <property type="entry name" value="HSP70"/>
    <property type="match status" value="1"/>
</dbReference>
<feature type="compositionally biased region" description="Low complexity" evidence="3">
    <location>
        <begin position="171"/>
        <end position="187"/>
    </location>
</feature>
<organism evidence="5 6">
    <name type="scientific">Stephania yunnanensis</name>
    <dbReference type="NCBI Taxonomy" id="152371"/>
    <lineage>
        <taxon>Eukaryota</taxon>
        <taxon>Viridiplantae</taxon>
        <taxon>Streptophyta</taxon>
        <taxon>Embryophyta</taxon>
        <taxon>Tracheophyta</taxon>
        <taxon>Spermatophyta</taxon>
        <taxon>Magnoliopsida</taxon>
        <taxon>Ranunculales</taxon>
        <taxon>Menispermaceae</taxon>
        <taxon>Menispermoideae</taxon>
        <taxon>Cissampelideae</taxon>
        <taxon>Stephania</taxon>
    </lineage>
</organism>
<evidence type="ECO:0000313" key="6">
    <source>
        <dbReference type="Proteomes" id="UP001420932"/>
    </source>
</evidence>
<evidence type="ECO:0000256" key="3">
    <source>
        <dbReference type="SAM" id="MobiDB-lite"/>
    </source>
</evidence>
<dbReference type="FunFam" id="3.90.640.10:FF:000003">
    <property type="entry name" value="Molecular chaperone DnaK"/>
    <property type="match status" value="1"/>
</dbReference>
<proteinExistence type="predicted"/>
<sequence>MNVPAIHGGLLKPDVVEGTDDERVWSLPCWDLTETSKRDDGIDLLKDNQALQRLTGTAEKAKMDLSSLTQTNIRMVEVIWNTWSVHLMEHTTKLLVDEMMSLGSNLMDVNVAFIKLTIKPNLLHSPHAQPTLSLSHAQPSPSPTQDNPLPLRTTLSLSLSLSHAAQPSRTTLSLSLSHSPHNPLPLLSLPPPPSLSQITSSLSPPSPPAHAAAITSRSRRRSSISPAPAVTSSLSAHSPAAIVAAPHRANVHRRLAPHRFAIALTPKPQPNRPNRANRGSVWLRFWWFAIWSRFGEPNAEVDRTVVMNLLHPLPRVIVWLVEGNCCGREEDVAKIGREGGQNWPRERGEGEDSGWSALLHARERRKMVIGGVVSEGNKDNNEDEGDGVGKRREIWSSATAVTMAMMRGSHDDSGWLVTVGAITAASTMMATVATVDGGEGWRKK</sequence>
<dbReference type="EMBL" id="JBBNAF010000007">
    <property type="protein sequence ID" value="KAK9127929.1"/>
    <property type="molecule type" value="Genomic_DNA"/>
</dbReference>
<protein>
    <submittedName>
        <fullName evidence="5">Uncharacterized protein</fullName>
    </submittedName>
</protein>
<dbReference type="Gene3D" id="3.90.640.10">
    <property type="entry name" value="Actin, Chain A, domain 4"/>
    <property type="match status" value="1"/>
</dbReference>
<dbReference type="InterPro" id="IPR013126">
    <property type="entry name" value="Hsp_70_fam"/>
</dbReference>
<evidence type="ECO:0000256" key="2">
    <source>
        <dbReference type="ARBA" id="ARBA00022840"/>
    </source>
</evidence>
<dbReference type="Proteomes" id="UP001420932">
    <property type="component" value="Unassembled WGS sequence"/>
</dbReference>
<evidence type="ECO:0000313" key="5">
    <source>
        <dbReference type="EMBL" id="KAK9127929.1"/>
    </source>
</evidence>
<keyword evidence="2" id="KW-0067">ATP-binding</keyword>
<feature type="region of interest" description="Disordered" evidence="3">
    <location>
        <begin position="129"/>
        <end position="151"/>
    </location>
</feature>
<evidence type="ECO:0000256" key="1">
    <source>
        <dbReference type="ARBA" id="ARBA00022741"/>
    </source>
</evidence>
<keyword evidence="1" id="KW-0547">Nucleotide-binding</keyword>